<comment type="caution">
    <text evidence="2">The sequence shown here is derived from an EMBL/GenBank/DDBJ whole genome shotgun (WGS) entry which is preliminary data.</text>
</comment>
<evidence type="ECO:0000313" key="3">
    <source>
        <dbReference type="Proteomes" id="UP001187734"/>
    </source>
</evidence>
<feature type="compositionally biased region" description="Polar residues" evidence="1">
    <location>
        <begin position="69"/>
        <end position="89"/>
    </location>
</feature>
<name>A0AAE8SN06_9HYPO</name>
<evidence type="ECO:0000313" key="2">
    <source>
        <dbReference type="EMBL" id="SPJ85379.1"/>
    </source>
</evidence>
<sequence>MPPPIPPFEPQVGIALMTRPPIYHGVHYEPPLHCDLAVNTLPTEMTAPYYCPTVYDKIAAKKPSYTGLNNIEENPTTSGLSSGTASPTQPARKALNLSQPPCITIPTPYLRTLAVYRYRQPNCQPWKLKRSSLTGRTIQQSRIGHTNSGFRKIGGMGRI</sequence>
<organism evidence="2 3">
    <name type="scientific">Fusarium torulosum</name>
    <dbReference type="NCBI Taxonomy" id="33205"/>
    <lineage>
        <taxon>Eukaryota</taxon>
        <taxon>Fungi</taxon>
        <taxon>Dikarya</taxon>
        <taxon>Ascomycota</taxon>
        <taxon>Pezizomycotina</taxon>
        <taxon>Sordariomycetes</taxon>
        <taxon>Hypocreomycetidae</taxon>
        <taxon>Hypocreales</taxon>
        <taxon>Nectriaceae</taxon>
        <taxon>Fusarium</taxon>
    </lineage>
</organism>
<dbReference type="Proteomes" id="UP001187734">
    <property type="component" value="Unassembled WGS sequence"/>
</dbReference>
<gene>
    <name evidence="2" type="ORF">FTOL_11160</name>
</gene>
<dbReference type="AlphaFoldDB" id="A0AAE8SN06"/>
<feature type="region of interest" description="Disordered" evidence="1">
    <location>
        <begin position="69"/>
        <end position="93"/>
    </location>
</feature>
<protein>
    <submittedName>
        <fullName evidence="2">Uncharacterized protein</fullName>
    </submittedName>
</protein>
<evidence type="ECO:0000256" key="1">
    <source>
        <dbReference type="SAM" id="MobiDB-lite"/>
    </source>
</evidence>
<accession>A0AAE8SN06</accession>
<proteinExistence type="predicted"/>
<reference evidence="2" key="1">
    <citation type="submission" date="2018-03" db="EMBL/GenBank/DDBJ databases">
        <authorList>
            <person name="Guldener U."/>
        </authorList>
    </citation>
    <scope>NUCLEOTIDE SEQUENCE</scope>
</reference>
<keyword evidence="3" id="KW-1185">Reference proteome</keyword>
<dbReference type="EMBL" id="ONZP01000466">
    <property type="protein sequence ID" value="SPJ85379.1"/>
    <property type="molecule type" value="Genomic_DNA"/>
</dbReference>